<sequence>MSNQLTYPQTIASMLASSAYRVVRTDFVHQANPQDPVKCRLYFTPNPPPIQRNPMAQSYNPAYLQHNQRWPAQGPFHPSWSPSAMGADIPPTSLIFTHGAVSDFNDAELDGFALGFARHHTVLVFEANSANHNHRAALFPFLLDHFTASALGGRDIGGQAAVRGSVHTPIKTLILLNFSLNNNPDARSELLALDAETEVLFIAFDSITLCPEEQLNDIRKEMKAKTWFVNVLEGDYQFMFPGDLTTRVPDICGQIAGLWLSERDAGKTELTVQVEDDLVSWSEWVAPAPTPASEE</sequence>
<evidence type="ECO:0000313" key="2">
    <source>
        <dbReference type="Proteomes" id="UP000178912"/>
    </source>
</evidence>
<keyword evidence="2" id="KW-1185">Reference proteome</keyword>
<dbReference type="EMBL" id="FJUX01000149">
    <property type="protein sequence ID" value="CZT11865.1"/>
    <property type="molecule type" value="Genomic_DNA"/>
</dbReference>
<proteinExistence type="predicted"/>
<evidence type="ECO:0000313" key="1">
    <source>
        <dbReference type="EMBL" id="CZT11865.1"/>
    </source>
</evidence>
<accession>A0A1E1LN13</accession>
<dbReference type="AlphaFoldDB" id="A0A1E1LN13"/>
<protein>
    <submittedName>
        <fullName evidence="1">Uncharacterized protein</fullName>
    </submittedName>
</protein>
<dbReference type="Proteomes" id="UP000178912">
    <property type="component" value="Unassembled WGS sequence"/>
</dbReference>
<reference evidence="2" key="1">
    <citation type="submission" date="2016-03" db="EMBL/GenBank/DDBJ databases">
        <authorList>
            <person name="Guldener U."/>
        </authorList>
    </citation>
    <scope>NUCLEOTIDE SEQUENCE [LARGE SCALE GENOMIC DNA]</scope>
    <source>
        <strain evidence="2">04CH-RAC-A.6.1</strain>
    </source>
</reference>
<name>A0A1E1LN13_9HELO</name>
<organism evidence="1 2">
    <name type="scientific">Rhynchosporium agropyri</name>
    <dbReference type="NCBI Taxonomy" id="914238"/>
    <lineage>
        <taxon>Eukaryota</taxon>
        <taxon>Fungi</taxon>
        <taxon>Dikarya</taxon>
        <taxon>Ascomycota</taxon>
        <taxon>Pezizomycotina</taxon>
        <taxon>Leotiomycetes</taxon>
        <taxon>Helotiales</taxon>
        <taxon>Ploettnerulaceae</taxon>
        <taxon>Rhynchosporium</taxon>
    </lineage>
</organism>
<gene>
    <name evidence="1" type="ORF">RAG0_15883</name>
</gene>
<dbReference type="OrthoDB" id="6415022at2759"/>